<feature type="compositionally biased region" description="Basic and acidic residues" evidence="2">
    <location>
        <begin position="233"/>
        <end position="256"/>
    </location>
</feature>
<dbReference type="CDD" id="cd00117">
    <property type="entry name" value="TFP"/>
    <property type="match status" value="1"/>
</dbReference>
<evidence type="ECO:0000313" key="5">
    <source>
        <dbReference type="Proteomes" id="UP000192578"/>
    </source>
</evidence>
<feature type="region of interest" description="Disordered" evidence="2">
    <location>
        <begin position="1859"/>
        <end position="1882"/>
    </location>
</feature>
<feature type="coiled-coil region" evidence="1">
    <location>
        <begin position="2454"/>
        <end position="2488"/>
    </location>
</feature>
<feature type="coiled-coil region" evidence="1">
    <location>
        <begin position="2636"/>
        <end position="2730"/>
    </location>
</feature>
<evidence type="ECO:0000256" key="1">
    <source>
        <dbReference type="SAM" id="Coils"/>
    </source>
</evidence>
<feature type="coiled-coil region" evidence="1">
    <location>
        <begin position="2159"/>
        <end position="2214"/>
    </location>
</feature>
<feature type="coiled-coil region" evidence="1">
    <location>
        <begin position="1763"/>
        <end position="1804"/>
    </location>
</feature>
<evidence type="ECO:0000313" key="4">
    <source>
        <dbReference type="EMBL" id="OQV21204.1"/>
    </source>
</evidence>
<keyword evidence="1" id="KW-0175">Coiled coil</keyword>
<reference evidence="5" key="1">
    <citation type="submission" date="2017-01" db="EMBL/GenBank/DDBJ databases">
        <title>Comparative genomics of anhydrobiosis in the tardigrade Hypsibius dujardini.</title>
        <authorList>
            <person name="Yoshida Y."/>
            <person name="Koutsovoulos G."/>
            <person name="Laetsch D."/>
            <person name="Stevens L."/>
            <person name="Kumar S."/>
            <person name="Horikawa D."/>
            <person name="Ishino K."/>
            <person name="Komine S."/>
            <person name="Tomita M."/>
            <person name="Blaxter M."/>
            <person name="Arakawa K."/>
        </authorList>
    </citation>
    <scope>NUCLEOTIDE SEQUENCE [LARGE SCALE GENOMIC DNA]</scope>
    <source>
        <strain evidence="5">Z151</strain>
    </source>
</reference>
<feature type="coiled-coil region" evidence="1">
    <location>
        <begin position="1135"/>
        <end position="1196"/>
    </location>
</feature>
<feature type="coiled-coil region" evidence="1">
    <location>
        <begin position="802"/>
        <end position="857"/>
    </location>
</feature>
<gene>
    <name evidence="4" type="ORF">BV898_04962</name>
</gene>
<accession>A0A1W0X165</accession>
<dbReference type="PANTHER" id="PTHR45615">
    <property type="entry name" value="MYOSIN HEAVY CHAIN, NON-MUSCLE"/>
    <property type="match status" value="1"/>
</dbReference>
<feature type="compositionally biased region" description="Polar residues" evidence="2">
    <location>
        <begin position="2330"/>
        <end position="2339"/>
    </location>
</feature>
<comment type="caution">
    <text evidence="4">The sequence shown here is derived from an EMBL/GenBank/DDBJ whole genome shotgun (WGS) entry which is preliminary data.</text>
</comment>
<keyword evidence="3" id="KW-0732">Signal</keyword>
<feature type="compositionally biased region" description="Polar residues" evidence="2">
    <location>
        <begin position="289"/>
        <end position="299"/>
    </location>
</feature>
<feature type="chain" id="PRO_5012144885" evidence="3">
    <location>
        <begin position="20"/>
        <end position="2973"/>
    </location>
</feature>
<dbReference type="PANTHER" id="PTHR45615:SF66">
    <property type="entry name" value="CARD DOMAIN-CONTAINING PROTEIN"/>
    <property type="match status" value="1"/>
</dbReference>
<feature type="region of interest" description="Disordered" evidence="2">
    <location>
        <begin position="217"/>
        <end position="308"/>
    </location>
</feature>
<sequence length="2973" mass="330408">MRNTILLTFSLITWLVVQGSPFPLGRLVQWSCFACKSSTVDPDCTGVNVVPVTCSDPQFGDPRRQWVWRPVAHVCQWRFMTNLTTLIEVRRGCGEYRDLWDADYGADANVPGRKCLEESAQGMDKKDVDVKNRPFVTSITTCRCTGDWCNSPRGNIQGIFANFSDQSNHRPPINTEASQVDNKITKQPEIPASFFPQPPGSSANHTNIRLETHHILRLAAPRSKQTNRSHPASRRDALDRGSSKPRELSAKLERPFAHSSRTRMSSSECEGRALNLRSNHSEETDIAEGQSTSSTNTAANFVPDGPRNSHKVDADIFSGRQTSTSPSGYIGKLDDSLREESIQSIFAESASLPVVDWNYGHVHPVIPAQSPSVSVHRRPSTLSGVFKCQPTALSFAPQKKAVSDPVELLKVKNFFAELTSGADLTAAPTAMDSLAAQPLVMDVQARHQQDEAFYLSAPIIPVSHLDIEPVDRAISNEIPSSEVNSAVLSSSDVSLIPPVPSPDNLQLQRDHARFEFQLQQLQSIVESITREKSELQFKLSHLEAHNRVITASLQSVSTAREDAVKELSGLKSSARSAEQKLHLVTRDLQYKSNEFTNQKTRLESLQKTVDQLRKSHSEEEVMREEKDSIIKALKGKVSDQQMELEQIRQEKSRLQAEKNSPSKSSALSVERDYLSEQLAAAKKDQQQLSEDLRRMVDQRLEDRLQQDALRRDNAALSQKIVDLQHSALKEKTQFLKQLEKVETEQRQKEGDLLRRNIVEREANGTATNGVKVMSELEWKRFTALVSRTDVLEVELTSSKTENQSLRERLLHVENDRKDLSRRVIVAEKSLEERDATIEFLNRRLQASGQRVTELSEKVSVLGESAFQLKTSLVDLDRLQADYKVVSNDNVSLKSSLNDLRKRSAVTEQQRESAVTEIKQLKSAGNAATEKIAELNRNLTEAKEGLTSATSHQTLLQRSLDSATHELSTCQSALQSTRQELALVTQQEAIWRGHAAAWQSYSEEMAVKAPVVQAETQTDDDGTEGRIALIKSGEKLLYETTLRDATAAHDAAVHALEIASREQAIAYEDVCRGLQSELESSSVENEHLLTEVQRLQTQLDGSVRDSAVALEQRLSEVHSSHSQALLDREQLFITKEEEITAALQNLEREKTELLEQINHLQGELHRTTTQLAQAKSISNATEETEALKNTVAALTSERDSLVLEHSRAAEEMTQSVMQHDAEWRRLMEEVQSQANNLAVENAELSIRLSNTTLPVELPASVCQNCTALAGENASILQKFSDLSAELEHRRSEWESEKQRTDSELSRISELYRQSAEAKPASSESDSDLNLLRTELSHVRQQLEDALSQRDALSADYSAVTDSLAQNQAEWKTFVEQQSALHDAETVAFIAKIDSLTSEKHDAEEKAAQAQSQTDTLIAALQEEIGEQTVRHHESVKRYGVLEREFAALTESLAVNQSEWKEFVDSQSANFGTEKAALQSQIAMLTETLQGAAVETPLIAKAELDSIVGQLQAELEAVKQQFADAVVKRDTISAEYSAMTESLAHNQAEWKSFVEQQTFNFEAEKEAFASEIERLKEVSSVAAIEKADAEVQVSEMTPTDESKALSDFAELQAVLAVVNEKLLETVAQRDAISADHSTMAMSLAQNQTEWKRFMDEQTAAFETEKVVLSAQLELLTETLERNKAVAADEQTAVVSSTADLQTRCDSLAAVRVEQEAKIGELTALIAQQDAEWKAYCAGCSEAFEVQLMELTKNLEIQMAEKLVFVEELRTQLEDRDTRLAELSEKLTNAERELAGKSESLASLAKQMEAYAAEVAVKQDTQWREYSENLTAAADEERVRLVGKVSELRHLATDKSVSLFGDDDRLSLSSEDNAGMSETSEGRESTDGRFVEFLNAKNYELKSEVGRYARQVSQLEGDIVALTRHSTEGTAKTDKDAETVIHRELLLDHDDQTRISSALPPVTATNNFFTQQFGSDSSAFDELFPSTNVPLDIAEIAPMKGSIFQLDSSRRASTTSEHRPTITSQENSSTQTDNNEHQPPSTVTVAELETIQNDFAQKFVALQTQWEHYASLQAASFEEEKTNLLQQLSTLSAEIAVVSEAKRLLEEVTATAIHATPAWVSETGKPVGRSTSTQDGWAGFSETEHLGQQGPSNSYLTGDALADSHQAEISRLQQHIQDLQDASHQSCPLCDTLSIQLKDNERNIQLLRDQLETWDSARQASVATLAPNDNGYDFAFPDLVADSQVGSAAEQNWEEAVGLYGQTTDTAQEISDLKEDRMRLQVELLGLHEECDALRDKLAALEAGSLRSPDQLLAQSPTGGDLCLPIFDATDANENTGNSSSGGAAEQLDKSTDARSHLPGNDLGDQLTGNLFASVTGPQQSEPQQPVSNTSELESSLQQPVNNTSELESSLQQWVPYALELQAQLIQQQTLNGQLQSELNSTVLSNQSAGLGLAAQLEDLQNRVLLSDERIQTLEAERSVVLAELELLKANASQHVQADRTGREECTQTITSPPSEMIETDRQRNLTVGFISQLEDLQTRLVQSEERIQTLEVERSDVVAQLELFKSKASQHTEADRMELQESTQMIVSLQLQLAATTSELDALRQRHFELTEQSRNSTDDEKKLLELTLAWEKEKGMVQTLEQARLQLQQQVSALEKHVSEQERRLLIFNMDMTAKDLLIQQLNEERDRLVSDLQKESEFSGLQLEQVARELETARNEAAGLLDRVSVLEAEKIDQVGKIASAKKKYDGLKEKFTASQTLVKTQRQEVDNLTAALETAREELHKTELALESSMACAELMGNEIRTLRSEVERRQASHDSFRERVSHETTILDGEIQGLREHLQTREAEYRTLEESMVDLKHEKEELRVKLKSVRRQVRNGSAPGTAHSPRTGSESDGRSGISAQLSLNGDAVSQSSVNGISKKLLLGITAGGDIRPPATSLKFCMESLKSEIDDLKSQMDLHIQVVKSKSDRSTL</sequence>
<feature type="compositionally biased region" description="Polar residues" evidence="2">
    <location>
        <begin position="2364"/>
        <end position="2401"/>
    </location>
</feature>
<feature type="coiled-coil region" evidence="1">
    <location>
        <begin position="1327"/>
        <end position="1354"/>
    </location>
</feature>
<feature type="region of interest" description="Disordered" evidence="2">
    <location>
        <begin position="651"/>
        <end position="670"/>
    </location>
</feature>
<evidence type="ECO:0000256" key="2">
    <source>
        <dbReference type="SAM" id="MobiDB-lite"/>
    </source>
</evidence>
<dbReference type="EMBL" id="MTYJ01000025">
    <property type="protein sequence ID" value="OQV21204.1"/>
    <property type="molecule type" value="Genomic_DNA"/>
</dbReference>
<feature type="coiled-coil region" evidence="1">
    <location>
        <begin position="917"/>
        <end position="944"/>
    </location>
</feature>
<protein>
    <submittedName>
        <fullName evidence="4">Uncharacterized protein</fullName>
    </submittedName>
</protein>
<dbReference type="OrthoDB" id="2286360at2759"/>
<name>A0A1W0X165_HYPEX</name>
<feature type="region of interest" description="Disordered" evidence="2">
    <location>
        <begin position="2004"/>
        <end position="2038"/>
    </location>
</feature>
<feature type="signal peptide" evidence="3">
    <location>
        <begin position="1"/>
        <end position="19"/>
    </location>
</feature>
<dbReference type="Proteomes" id="UP000192578">
    <property type="component" value="Unassembled WGS sequence"/>
</dbReference>
<feature type="coiled-coil region" evidence="1">
    <location>
        <begin position="2584"/>
        <end position="2611"/>
    </location>
</feature>
<feature type="region of interest" description="Disordered" evidence="2">
    <location>
        <begin position="2120"/>
        <end position="2155"/>
    </location>
</feature>
<keyword evidence="5" id="KW-1185">Reference proteome</keyword>
<organism evidence="4 5">
    <name type="scientific">Hypsibius exemplaris</name>
    <name type="common">Freshwater tardigrade</name>
    <dbReference type="NCBI Taxonomy" id="2072580"/>
    <lineage>
        <taxon>Eukaryota</taxon>
        <taxon>Metazoa</taxon>
        <taxon>Ecdysozoa</taxon>
        <taxon>Tardigrada</taxon>
        <taxon>Eutardigrada</taxon>
        <taxon>Parachela</taxon>
        <taxon>Hypsibioidea</taxon>
        <taxon>Hypsibiidae</taxon>
        <taxon>Hypsibius</taxon>
    </lineage>
</organism>
<feature type="compositionally biased region" description="Polar residues" evidence="2">
    <location>
        <begin position="657"/>
        <end position="667"/>
    </location>
</feature>
<feature type="coiled-coil region" evidence="1">
    <location>
        <begin position="2531"/>
        <end position="2558"/>
    </location>
</feature>
<proteinExistence type="predicted"/>
<evidence type="ECO:0000256" key="3">
    <source>
        <dbReference type="SAM" id="SignalP"/>
    </source>
</evidence>
<feature type="region of interest" description="Disordered" evidence="2">
    <location>
        <begin position="2871"/>
        <end position="2900"/>
    </location>
</feature>
<feature type="coiled-coil region" evidence="1">
    <location>
        <begin position="1275"/>
        <end position="1302"/>
    </location>
</feature>
<feature type="compositionally biased region" description="Polar residues" evidence="2">
    <location>
        <begin position="1864"/>
        <end position="1876"/>
    </location>
</feature>
<feature type="compositionally biased region" description="Basic and acidic residues" evidence="2">
    <location>
        <begin position="2344"/>
        <end position="2353"/>
    </location>
</feature>
<feature type="coiled-coil region" evidence="1">
    <location>
        <begin position="2759"/>
        <end position="2786"/>
    </location>
</feature>
<feature type="region of interest" description="Disordered" evidence="2">
    <location>
        <begin position="2330"/>
        <end position="2401"/>
    </location>
</feature>